<reference evidence="1 2" key="1">
    <citation type="submission" date="2020-04" db="EMBL/GenBank/DDBJ databases">
        <title>Flammeovirga sp. SR4, a novel species isolated from seawater.</title>
        <authorList>
            <person name="Wang X."/>
        </authorList>
    </citation>
    <scope>NUCLEOTIDE SEQUENCE [LARGE SCALE GENOMIC DNA]</scope>
    <source>
        <strain evidence="1 2">ATCC 23126</strain>
    </source>
</reference>
<proteinExistence type="predicted"/>
<protein>
    <submittedName>
        <fullName evidence="1">Uncharacterized protein</fullName>
    </submittedName>
</protein>
<accession>A0A7X9XA58</accession>
<gene>
    <name evidence="1" type="ORF">HHU12_15090</name>
</gene>
<name>A0A7X9XA58_9BACT</name>
<sequence length="137" mass="15831">MKNRVFLLFIFLTTYSVFGQDHIRKVEVGFDDTNTNLYAQIVLQPDFMNTYTNCIKHIDQKAGSTLYITRLSFIEKDGEVLAILDQHGRPYFDSLSNCSQKVIDESIKCKVKVISFPNELITINDTLAISFFMLKLY</sequence>
<evidence type="ECO:0000313" key="2">
    <source>
        <dbReference type="Proteomes" id="UP000576082"/>
    </source>
</evidence>
<dbReference type="Proteomes" id="UP000576082">
    <property type="component" value="Unassembled WGS sequence"/>
</dbReference>
<dbReference type="AlphaFoldDB" id="A0A7X9XA58"/>
<organism evidence="1 2">
    <name type="scientific">Flammeovirga aprica JL-4</name>
    <dbReference type="NCBI Taxonomy" id="694437"/>
    <lineage>
        <taxon>Bacteria</taxon>
        <taxon>Pseudomonadati</taxon>
        <taxon>Bacteroidota</taxon>
        <taxon>Cytophagia</taxon>
        <taxon>Cytophagales</taxon>
        <taxon>Flammeovirgaceae</taxon>
        <taxon>Flammeovirga</taxon>
    </lineage>
</organism>
<dbReference type="EMBL" id="JABANE010000039">
    <property type="protein sequence ID" value="NME69299.1"/>
    <property type="molecule type" value="Genomic_DNA"/>
</dbReference>
<evidence type="ECO:0000313" key="1">
    <source>
        <dbReference type="EMBL" id="NME69299.1"/>
    </source>
</evidence>
<keyword evidence="2" id="KW-1185">Reference proteome</keyword>
<dbReference type="RefSeq" id="WP_169657578.1">
    <property type="nucleotide sequence ID" value="NZ_JABANE010000039.1"/>
</dbReference>
<comment type="caution">
    <text evidence="1">The sequence shown here is derived from an EMBL/GenBank/DDBJ whole genome shotgun (WGS) entry which is preliminary data.</text>
</comment>